<sequence>MSGAYDPRAIANLMLDVAEEREIKITNLALQKLLYFAHGIFLSQNREPLVSGYFEAWQYGPVHPSVYRAFKRAGADSIKMRAVAEDPLTGKSRDLPKPTDREVIDLVTDVVLRYGKISPGRLVDLSHAKGSPWDVVADSARTKVVFGMRIPNAVILERFQHHKVSVDAVPRAGEPPSDDTPFA</sequence>
<protein>
    <submittedName>
        <fullName evidence="2">Antitoxin SocA</fullName>
    </submittedName>
</protein>
<organism evidence="2">
    <name type="scientific">metagenome</name>
    <dbReference type="NCBI Taxonomy" id="256318"/>
    <lineage>
        <taxon>unclassified sequences</taxon>
        <taxon>metagenomes</taxon>
    </lineage>
</organism>
<evidence type="ECO:0000259" key="1">
    <source>
        <dbReference type="Pfam" id="PF13274"/>
    </source>
</evidence>
<dbReference type="Pfam" id="PF13274">
    <property type="entry name" value="SocA_Panacea"/>
    <property type="match status" value="1"/>
</dbReference>
<dbReference type="EMBL" id="UIDG01000144">
    <property type="protein sequence ID" value="SUS05981.1"/>
    <property type="molecule type" value="Genomic_DNA"/>
</dbReference>
<gene>
    <name evidence="2" type="primary">socA</name>
    <name evidence="2" type="ORF">DF3PB_2280007</name>
</gene>
<dbReference type="NCBIfam" id="NF047745">
    <property type="entry name" value="SocA_antitoxin"/>
    <property type="match status" value="1"/>
</dbReference>
<accession>A0A380TCZ9</accession>
<dbReference type="InterPro" id="IPR025272">
    <property type="entry name" value="SocA_Panacea"/>
</dbReference>
<dbReference type="AlphaFoldDB" id="A0A380TCZ9"/>
<feature type="domain" description="Antitoxin SocA-like Panacea" evidence="1">
    <location>
        <begin position="30"/>
        <end position="133"/>
    </location>
</feature>
<name>A0A380TCZ9_9ZZZZ</name>
<proteinExistence type="predicted"/>
<evidence type="ECO:0000313" key="2">
    <source>
        <dbReference type="EMBL" id="SUS05981.1"/>
    </source>
</evidence>
<reference evidence="2" key="1">
    <citation type="submission" date="2018-07" db="EMBL/GenBank/DDBJ databases">
        <authorList>
            <person name="Quirk P.G."/>
            <person name="Krulwich T.A."/>
        </authorList>
    </citation>
    <scope>NUCLEOTIDE SEQUENCE</scope>
</reference>